<dbReference type="AlphaFoldDB" id="A0AAD6ZVB7"/>
<keyword evidence="2" id="KW-1185">Reference proteome</keyword>
<reference evidence="1" key="1">
    <citation type="submission" date="2023-03" db="EMBL/GenBank/DDBJ databases">
        <title>Massive genome expansion in bonnet fungi (Mycena s.s.) driven by repeated elements and novel gene families across ecological guilds.</title>
        <authorList>
            <consortium name="Lawrence Berkeley National Laboratory"/>
            <person name="Harder C.B."/>
            <person name="Miyauchi S."/>
            <person name="Viragh M."/>
            <person name="Kuo A."/>
            <person name="Thoen E."/>
            <person name="Andreopoulos B."/>
            <person name="Lu D."/>
            <person name="Skrede I."/>
            <person name="Drula E."/>
            <person name="Henrissat B."/>
            <person name="Morin E."/>
            <person name="Kohler A."/>
            <person name="Barry K."/>
            <person name="LaButti K."/>
            <person name="Morin E."/>
            <person name="Salamov A."/>
            <person name="Lipzen A."/>
            <person name="Mereny Z."/>
            <person name="Hegedus B."/>
            <person name="Baldrian P."/>
            <person name="Stursova M."/>
            <person name="Weitz H."/>
            <person name="Taylor A."/>
            <person name="Grigoriev I.V."/>
            <person name="Nagy L.G."/>
            <person name="Martin F."/>
            <person name="Kauserud H."/>
        </authorList>
    </citation>
    <scope>NUCLEOTIDE SEQUENCE</scope>
    <source>
        <strain evidence="1">CBHHK002</strain>
    </source>
</reference>
<organism evidence="1 2">
    <name type="scientific">Mycena albidolilacea</name>
    <dbReference type="NCBI Taxonomy" id="1033008"/>
    <lineage>
        <taxon>Eukaryota</taxon>
        <taxon>Fungi</taxon>
        <taxon>Dikarya</taxon>
        <taxon>Basidiomycota</taxon>
        <taxon>Agaricomycotina</taxon>
        <taxon>Agaricomycetes</taxon>
        <taxon>Agaricomycetidae</taxon>
        <taxon>Agaricales</taxon>
        <taxon>Marasmiineae</taxon>
        <taxon>Mycenaceae</taxon>
        <taxon>Mycena</taxon>
    </lineage>
</organism>
<comment type="caution">
    <text evidence="1">The sequence shown here is derived from an EMBL/GenBank/DDBJ whole genome shotgun (WGS) entry which is preliminary data.</text>
</comment>
<protein>
    <submittedName>
        <fullName evidence="1">Uncharacterized protein</fullName>
    </submittedName>
</protein>
<accession>A0AAD6ZVB7</accession>
<dbReference type="EMBL" id="JARIHO010000026">
    <property type="protein sequence ID" value="KAJ7340698.1"/>
    <property type="molecule type" value="Genomic_DNA"/>
</dbReference>
<evidence type="ECO:0000313" key="2">
    <source>
        <dbReference type="Proteomes" id="UP001218218"/>
    </source>
</evidence>
<gene>
    <name evidence="1" type="ORF">DFH08DRAFT_811893</name>
</gene>
<evidence type="ECO:0000313" key="1">
    <source>
        <dbReference type="EMBL" id="KAJ7340698.1"/>
    </source>
</evidence>
<name>A0AAD6ZVB7_9AGAR</name>
<proteinExistence type="predicted"/>
<dbReference type="Proteomes" id="UP001218218">
    <property type="component" value="Unassembled WGS sequence"/>
</dbReference>
<sequence>MGWYSPHITRLRNYPGRVWSLFAKFTTHIFPCFKLRAPAPRAAELKAEWDELPDHYFSYFWGTSREAPAIMWILETSTDPEIISVAASMARGVDWPDSTDLDSILTTLGQTFISCFEYSSDYVWTIREGMGRIAINCGMAYCSLRLVIRAGNAEPSSSFSLMRSGVLHQTEVHEDSAEFLQLVHIFHILQEWPVLPHGSKMSAIHEWGSHIIPSLHPRDHFNSLPVTVEYLLDQFSAEKTLQLSSDGFSDYLCGLNGLFTPMSPRILRKRDRGDCRVMLITQLFNTLRTQDLPFTLVERIVSTTFRLGKDLGNPGHPTYLRSAVVEASHFCSTLSRIPGWLDISLSAITLVRVKSPIVFRAVQGPHFQHKQTEPYTTDWIYIALEHLSSSLYRDRAWDPQITVTVQSLLQALACNDGTDIPTSQCLHIILTALSVPGPISAAAFLVLYAKPSWFLEPTLHTYPVLRCLGRIAITCPPYAQNYIALAASISKSPEWKSCFTDLVTWITVFGDTDWHGQNMWGIEMFESSRDNFLFVIRNIWLRDFDDRVVFTDDTEKCSVMAITALANAWDIFSWSSASQIQEAVRLARCTVSAALHVDYFNPARHRSYDFKQTPMTPGRRTIAPRLAKSLGDTANRARDAIVDTDLVESNEGGRLTVLVELLEVLSHKIGSQLESNGGKITLRGSTKPYDDWEALRKILTLELDTLDPVEDPIPGYHVADYRRGGVVITGFGK</sequence>